<dbReference type="EMBL" id="KB706111">
    <property type="protein sequence ID" value="EMR69283.1"/>
    <property type="molecule type" value="Genomic_DNA"/>
</dbReference>
<sequence>MRRYPQSFGNTGGVKGALDALAGTGVSEIAITELDIEGASSSDYWAVADACMKVKKCIGITTWRVADKDSPNAAKTPLLFDSNYQPKDAYYAAADSVKRA</sequence>
<keyword evidence="6" id="KW-0858">Xylan degradation</keyword>
<dbReference type="GO" id="GO:0045493">
    <property type="term" value="P:xylan catabolic process"/>
    <property type="evidence" value="ECO:0007669"/>
    <property type="project" value="UniProtKB-KW"/>
</dbReference>
<keyword evidence="2 6" id="KW-0378">Hydrolase</keyword>
<dbReference type="Proteomes" id="UP000012174">
    <property type="component" value="Unassembled WGS sequence"/>
</dbReference>
<dbReference type="OMA" id="CIGITTW"/>
<dbReference type="Gene3D" id="3.20.20.80">
    <property type="entry name" value="Glycosidases"/>
    <property type="match status" value="1"/>
</dbReference>
<proteinExistence type="inferred from homology"/>
<dbReference type="OrthoDB" id="3055998at2759"/>
<gene>
    <name evidence="6" type="ORF">UCREL1_3708</name>
</gene>
<keyword evidence="4" id="KW-0624">Polysaccharide degradation</keyword>
<dbReference type="GO" id="GO:0031176">
    <property type="term" value="F:endo-1,4-beta-xylanase activity"/>
    <property type="evidence" value="ECO:0007669"/>
    <property type="project" value="UniProtKB-ARBA"/>
</dbReference>
<accession>M7SXL3</accession>
<organism evidence="6 7">
    <name type="scientific">Eutypa lata (strain UCR-EL1)</name>
    <name type="common">Grapevine dieback disease fungus</name>
    <name type="synonym">Eutypa armeniacae</name>
    <dbReference type="NCBI Taxonomy" id="1287681"/>
    <lineage>
        <taxon>Eukaryota</taxon>
        <taxon>Fungi</taxon>
        <taxon>Dikarya</taxon>
        <taxon>Ascomycota</taxon>
        <taxon>Pezizomycotina</taxon>
        <taxon>Sordariomycetes</taxon>
        <taxon>Xylariomycetidae</taxon>
        <taxon>Xylariales</taxon>
        <taxon>Diatrypaceae</taxon>
        <taxon>Eutypa</taxon>
    </lineage>
</organism>
<keyword evidence="3" id="KW-0119">Carbohydrate metabolism</keyword>
<dbReference type="InterPro" id="IPR017853">
    <property type="entry name" value="GH"/>
</dbReference>
<protein>
    <submittedName>
        <fullName evidence="6">Putative endo--beta-xylanase f1 protein</fullName>
    </submittedName>
</protein>
<keyword evidence="7" id="KW-1185">Reference proteome</keyword>
<evidence type="ECO:0000256" key="3">
    <source>
        <dbReference type="ARBA" id="ARBA00023277"/>
    </source>
</evidence>
<reference evidence="7" key="1">
    <citation type="journal article" date="2013" name="Genome Announc.">
        <title>Draft genome sequence of the grapevine dieback fungus Eutypa lata UCR-EL1.</title>
        <authorList>
            <person name="Blanco-Ulate B."/>
            <person name="Rolshausen P.E."/>
            <person name="Cantu D."/>
        </authorList>
    </citation>
    <scope>NUCLEOTIDE SEQUENCE [LARGE SCALE GENOMIC DNA]</scope>
    <source>
        <strain evidence="7">UCR-EL1</strain>
    </source>
</reference>
<evidence type="ECO:0000313" key="7">
    <source>
        <dbReference type="Proteomes" id="UP000012174"/>
    </source>
</evidence>
<feature type="domain" description="GH10" evidence="5">
    <location>
        <begin position="1"/>
        <end position="96"/>
    </location>
</feature>
<dbReference type="PROSITE" id="PS51760">
    <property type="entry name" value="GH10_2"/>
    <property type="match status" value="1"/>
</dbReference>
<dbReference type="AlphaFoldDB" id="M7SXL3"/>
<dbReference type="HOGENOM" id="CLU_2306112_0_0_1"/>
<keyword evidence="6" id="KW-0326">Glycosidase</keyword>
<evidence type="ECO:0000256" key="4">
    <source>
        <dbReference type="ARBA" id="ARBA00023326"/>
    </source>
</evidence>
<evidence type="ECO:0000313" key="6">
    <source>
        <dbReference type="EMBL" id="EMR69283.1"/>
    </source>
</evidence>
<evidence type="ECO:0000259" key="5">
    <source>
        <dbReference type="PROSITE" id="PS51760"/>
    </source>
</evidence>
<evidence type="ECO:0000256" key="2">
    <source>
        <dbReference type="ARBA" id="ARBA00022801"/>
    </source>
</evidence>
<dbReference type="KEGG" id="ela:UCREL1_3708"/>
<name>M7SXL3_EUTLA</name>
<evidence type="ECO:0000256" key="1">
    <source>
        <dbReference type="ARBA" id="ARBA00007495"/>
    </source>
</evidence>
<dbReference type="SUPFAM" id="SSF51445">
    <property type="entry name" value="(Trans)glycosidases"/>
    <property type="match status" value="1"/>
</dbReference>
<dbReference type="Pfam" id="PF00331">
    <property type="entry name" value="Glyco_hydro_10"/>
    <property type="match status" value="1"/>
</dbReference>
<dbReference type="InterPro" id="IPR001000">
    <property type="entry name" value="GH10_dom"/>
</dbReference>
<comment type="similarity">
    <text evidence="1">Belongs to the glycosyl hydrolase 10 (cellulase F) family.</text>
</comment>